<feature type="compositionally biased region" description="Polar residues" evidence="1">
    <location>
        <begin position="44"/>
        <end position="62"/>
    </location>
</feature>
<accession>A0AAE0F865</accession>
<keyword evidence="3" id="KW-1185">Reference proteome</keyword>
<dbReference type="AlphaFoldDB" id="A0AAE0F865"/>
<dbReference type="Proteomes" id="UP001190700">
    <property type="component" value="Unassembled WGS sequence"/>
</dbReference>
<feature type="non-terminal residue" evidence="2">
    <location>
        <position position="1"/>
    </location>
</feature>
<feature type="compositionally biased region" description="Basic residues" evidence="1">
    <location>
        <begin position="63"/>
        <end position="74"/>
    </location>
</feature>
<evidence type="ECO:0000256" key="1">
    <source>
        <dbReference type="SAM" id="MobiDB-lite"/>
    </source>
</evidence>
<sequence length="283" mass="31780">VVGIRRGRPLHWAQLPTRKFSPIGSPVPHLRGPASPFTGPRGPTQATSACNDISASSRPFSTTKKRRRNRHRRAGRWPVAAIVAVTRWKGHMKRMAAIAALPLNPQEHEASINLTTTIAVRSLQYLRQVRVHEGMGIPQEGARQPTPTQAQHLDVRIRQGLSEPETSCKSENVADLWEAFGAGRNSWRSLQDGLVPDIYSHVTYLTQFCHQHTTEAMPAAKRMLHYLYGIKEYSVSYTFDPSQPAKLNIRFFVLDSRHANDGFDVNSACGYCLYFHGMLTDGW</sequence>
<reference evidence="2 3" key="1">
    <citation type="journal article" date="2015" name="Genome Biol. Evol.">
        <title>Comparative Genomics of a Bacterivorous Green Alga Reveals Evolutionary Causalities and Consequences of Phago-Mixotrophic Mode of Nutrition.</title>
        <authorList>
            <person name="Burns J.A."/>
            <person name="Paasch A."/>
            <person name="Narechania A."/>
            <person name="Kim E."/>
        </authorList>
    </citation>
    <scope>NUCLEOTIDE SEQUENCE [LARGE SCALE GENOMIC DNA]</scope>
    <source>
        <strain evidence="2 3">PLY_AMNH</strain>
    </source>
</reference>
<gene>
    <name evidence="2" type="ORF">CYMTET_35957</name>
</gene>
<feature type="region of interest" description="Disordered" evidence="1">
    <location>
        <begin position="36"/>
        <end position="74"/>
    </location>
</feature>
<proteinExistence type="predicted"/>
<name>A0AAE0F865_9CHLO</name>
<comment type="caution">
    <text evidence="2">The sequence shown here is derived from an EMBL/GenBank/DDBJ whole genome shotgun (WGS) entry which is preliminary data.</text>
</comment>
<evidence type="ECO:0000313" key="3">
    <source>
        <dbReference type="Proteomes" id="UP001190700"/>
    </source>
</evidence>
<dbReference type="EMBL" id="LGRX02023148">
    <property type="protein sequence ID" value="KAK3254842.1"/>
    <property type="molecule type" value="Genomic_DNA"/>
</dbReference>
<protein>
    <submittedName>
        <fullName evidence="2">Uncharacterized protein</fullName>
    </submittedName>
</protein>
<evidence type="ECO:0000313" key="2">
    <source>
        <dbReference type="EMBL" id="KAK3254842.1"/>
    </source>
</evidence>
<organism evidence="2 3">
    <name type="scientific">Cymbomonas tetramitiformis</name>
    <dbReference type="NCBI Taxonomy" id="36881"/>
    <lineage>
        <taxon>Eukaryota</taxon>
        <taxon>Viridiplantae</taxon>
        <taxon>Chlorophyta</taxon>
        <taxon>Pyramimonadophyceae</taxon>
        <taxon>Pyramimonadales</taxon>
        <taxon>Pyramimonadaceae</taxon>
        <taxon>Cymbomonas</taxon>
    </lineage>
</organism>